<organism evidence="11 12">
    <name type="scientific">Araneus ventricosus</name>
    <name type="common">Orbweaver spider</name>
    <name type="synonym">Epeira ventricosa</name>
    <dbReference type="NCBI Taxonomy" id="182803"/>
    <lineage>
        <taxon>Eukaryota</taxon>
        <taxon>Metazoa</taxon>
        <taxon>Ecdysozoa</taxon>
        <taxon>Arthropoda</taxon>
        <taxon>Chelicerata</taxon>
        <taxon>Arachnida</taxon>
        <taxon>Araneae</taxon>
        <taxon>Araneomorphae</taxon>
        <taxon>Entelegynae</taxon>
        <taxon>Araneoidea</taxon>
        <taxon>Araneidae</taxon>
        <taxon>Araneus</taxon>
    </lineage>
</organism>
<gene>
    <name evidence="11" type="ORF">AVEN_159669_1</name>
</gene>
<keyword evidence="4 9" id="KW-0812">Transmembrane</keyword>
<evidence type="ECO:0000256" key="6">
    <source>
        <dbReference type="ARBA" id="ARBA00022989"/>
    </source>
</evidence>
<feature type="domain" description="Tudor" evidence="10">
    <location>
        <begin position="8"/>
        <end position="64"/>
    </location>
</feature>
<feature type="transmembrane region" description="Helical" evidence="9">
    <location>
        <begin position="340"/>
        <end position="363"/>
    </location>
</feature>
<dbReference type="Proteomes" id="UP000499080">
    <property type="component" value="Unassembled WGS sequence"/>
</dbReference>
<accession>A0A4Y2FJE9</accession>
<feature type="transmembrane region" description="Helical" evidence="9">
    <location>
        <begin position="458"/>
        <end position="478"/>
    </location>
</feature>
<feature type="transmembrane region" description="Helical" evidence="9">
    <location>
        <begin position="252"/>
        <end position="275"/>
    </location>
</feature>
<evidence type="ECO:0000256" key="3">
    <source>
        <dbReference type="ARBA" id="ARBA00005402"/>
    </source>
</evidence>
<evidence type="ECO:0000259" key="10">
    <source>
        <dbReference type="SMART" id="SM00333"/>
    </source>
</evidence>
<evidence type="ECO:0000256" key="8">
    <source>
        <dbReference type="SAM" id="MobiDB-lite"/>
    </source>
</evidence>
<dbReference type="InterPro" id="IPR001171">
    <property type="entry name" value="ERG24_DHCR-like"/>
</dbReference>
<dbReference type="SMART" id="SM00333">
    <property type="entry name" value="TUDOR"/>
    <property type="match status" value="1"/>
</dbReference>
<sequence length="499" mass="56141">MSTRSKKELFKKGDRVSARWAGSNVYYDAKIIDVTTRTYRVQFDDGSVSSVKYAEVKKLPQSSKESSPKTTKSVSRSRSRSGGRTTRSRSRSPARREKKAPATKNEKKSSTKEDKKKSESSSTSNSMSKEETDSPAKPILTREKLGLLKQDISSISRSSPVVMLNSYSKEMSVSMEKYESTATSSDRLRSSRLTALRSSESSRDAVDSKPALETRNAKIVDKAKYSDDEEEEEEEEEEVVVLKTGLSKSRKALYFIITALRIVLIPISLLFLVFACTKKQCTILDVPHFYSRWRDVFNAVKYPFAGIFGFHAVNCILSLIPLGRKVTGFSFEANKSPIEYCLNGFFILVLHVIVFGLCSYFGLYMNWGYDKFRGFALSAALYCIVWSIVLHIYSLFKADGTSQTKVPVLGKFYNGSYTNPVLFGKLDLKTSFIRTGLMGLVLLNLCILLKLFLMKGYVTVPLALTSGMQIFFVFDLFAREEKLLSNAFIPAYTLAMLLF</sequence>
<evidence type="ECO:0000256" key="9">
    <source>
        <dbReference type="SAM" id="Phobius"/>
    </source>
</evidence>
<feature type="compositionally biased region" description="Low complexity" evidence="8">
    <location>
        <begin position="180"/>
        <end position="199"/>
    </location>
</feature>
<feature type="transmembrane region" description="Helical" evidence="9">
    <location>
        <begin position="302"/>
        <end position="320"/>
    </location>
</feature>
<dbReference type="Pfam" id="PF09465">
    <property type="entry name" value="LBR_tudor"/>
    <property type="match status" value="1"/>
</dbReference>
<dbReference type="GO" id="GO:0005789">
    <property type="term" value="C:endoplasmic reticulum membrane"/>
    <property type="evidence" value="ECO:0007669"/>
    <property type="project" value="UniProtKB-SubCell"/>
</dbReference>
<feature type="compositionally biased region" description="Basic and acidic residues" evidence="8">
    <location>
        <begin position="128"/>
        <end position="143"/>
    </location>
</feature>
<feature type="transmembrane region" description="Helical" evidence="9">
    <location>
        <begin position="432"/>
        <end position="452"/>
    </location>
</feature>
<dbReference type="AlphaFoldDB" id="A0A4Y2FJE9"/>
<evidence type="ECO:0000256" key="1">
    <source>
        <dbReference type="ARBA" id="ARBA00004141"/>
    </source>
</evidence>
<dbReference type="PANTHER" id="PTHR21257">
    <property type="entry name" value="DELTA(14)-STEROL REDUCTASE"/>
    <property type="match status" value="1"/>
</dbReference>
<dbReference type="EMBL" id="BGPR01000939">
    <property type="protein sequence ID" value="GBM40696.1"/>
    <property type="molecule type" value="Genomic_DNA"/>
</dbReference>
<evidence type="ECO:0000256" key="5">
    <source>
        <dbReference type="ARBA" id="ARBA00022824"/>
    </source>
</evidence>
<keyword evidence="6 9" id="KW-1133">Transmembrane helix</keyword>
<dbReference type="InterPro" id="IPR002999">
    <property type="entry name" value="Tudor"/>
</dbReference>
<name>A0A4Y2FJE9_ARAVE</name>
<evidence type="ECO:0000256" key="2">
    <source>
        <dbReference type="ARBA" id="ARBA00004586"/>
    </source>
</evidence>
<proteinExistence type="inferred from homology"/>
<feature type="compositionally biased region" description="Basic and acidic residues" evidence="8">
    <location>
        <begin position="200"/>
        <end position="210"/>
    </location>
</feature>
<feature type="region of interest" description="Disordered" evidence="8">
    <location>
        <begin position="44"/>
        <end position="143"/>
    </location>
</feature>
<dbReference type="InterPro" id="IPR019023">
    <property type="entry name" value="Lamin-B_rcpt_of_tudor"/>
</dbReference>
<evidence type="ECO:0000313" key="12">
    <source>
        <dbReference type="Proteomes" id="UP000499080"/>
    </source>
</evidence>
<keyword evidence="7 9" id="KW-0472">Membrane</keyword>
<feature type="compositionally biased region" description="Low complexity" evidence="8">
    <location>
        <begin position="62"/>
        <end position="74"/>
    </location>
</feature>
<keyword evidence="12" id="KW-1185">Reference proteome</keyword>
<protein>
    <recommendedName>
        <fullName evidence="10">Tudor domain-containing protein</fullName>
    </recommendedName>
</protein>
<evidence type="ECO:0000256" key="4">
    <source>
        <dbReference type="ARBA" id="ARBA00022692"/>
    </source>
</evidence>
<dbReference type="GO" id="GO:0005637">
    <property type="term" value="C:nuclear inner membrane"/>
    <property type="evidence" value="ECO:0007669"/>
    <property type="project" value="TreeGrafter"/>
</dbReference>
<feature type="region of interest" description="Disordered" evidence="8">
    <location>
        <begin position="178"/>
        <end position="210"/>
    </location>
</feature>
<comment type="subcellular location">
    <subcellularLocation>
        <location evidence="2">Endoplasmic reticulum membrane</location>
    </subcellularLocation>
    <subcellularLocation>
        <location evidence="1">Membrane</location>
        <topology evidence="1">Multi-pass membrane protein</topology>
    </subcellularLocation>
</comment>
<feature type="compositionally biased region" description="Basic and acidic residues" evidence="8">
    <location>
        <begin position="104"/>
        <end position="119"/>
    </location>
</feature>
<dbReference type="OrthoDB" id="5326588at2759"/>
<dbReference type="GO" id="GO:0006695">
    <property type="term" value="P:cholesterol biosynthetic process"/>
    <property type="evidence" value="ECO:0007669"/>
    <property type="project" value="TreeGrafter"/>
</dbReference>
<comment type="similarity">
    <text evidence="3">Belongs to the ERG4/ERG24 family.</text>
</comment>
<dbReference type="SUPFAM" id="SSF63748">
    <property type="entry name" value="Tudor/PWWP/MBT"/>
    <property type="match status" value="1"/>
</dbReference>
<dbReference type="Gene3D" id="2.30.30.140">
    <property type="match status" value="1"/>
</dbReference>
<feature type="transmembrane region" description="Helical" evidence="9">
    <location>
        <begin position="375"/>
        <end position="396"/>
    </location>
</feature>
<evidence type="ECO:0000313" key="11">
    <source>
        <dbReference type="EMBL" id="GBM40696.1"/>
    </source>
</evidence>
<keyword evidence="5" id="KW-0256">Endoplasmic reticulum</keyword>
<comment type="caution">
    <text evidence="11">The sequence shown here is derived from an EMBL/GenBank/DDBJ whole genome shotgun (WGS) entry which is preliminary data.</text>
</comment>
<dbReference type="PANTHER" id="PTHR21257:SF52">
    <property type="entry name" value="DELTA(14)-STEROL REDUCTASE TM7SF2"/>
    <property type="match status" value="1"/>
</dbReference>
<evidence type="ECO:0000256" key="7">
    <source>
        <dbReference type="ARBA" id="ARBA00023136"/>
    </source>
</evidence>
<dbReference type="Pfam" id="PF01222">
    <property type="entry name" value="ERG4_ERG24"/>
    <property type="match status" value="1"/>
</dbReference>
<reference evidence="11 12" key="1">
    <citation type="journal article" date="2019" name="Sci. Rep.">
        <title>Orb-weaving spider Araneus ventricosus genome elucidates the spidroin gene catalogue.</title>
        <authorList>
            <person name="Kono N."/>
            <person name="Nakamura H."/>
            <person name="Ohtoshi R."/>
            <person name="Moran D.A.P."/>
            <person name="Shinohara A."/>
            <person name="Yoshida Y."/>
            <person name="Fujiwara M."/>
            <person name="Mori M."/>
            <person name="Tomita M."/>
            <person name="Arakawa K."/>
        </authorList>
    </citation>
    <scope>NUCLEOTIDE SEQUENCE [LARGE SCALE GENOMIC DNA]</scope>
</reference>
<dbReference type="GO" id="GO:0050613">
    <property type="term" value="F:Delta14-sterol reductase activity"/>
    <property type="evidence" value="ECO:0007669"/>
    <property type="project" value="TreeGrafter"/>
</dbReference>
<feature type="compositionally biased region" description="Basic residues" evidence="8">
    <location>
        <begin position="75"/>
        <end position="98"/>
    </location>
</feature>